<evidence type="ECO:0000313" key="2">
    <source>
        <dbReference type="Proteomes" id="UP000320011"/>
    </source>
</evidence>
<proteinExistence type="predicted"/>
<dbReference type="RefSeq" id="WP_144588899.1">
    <property type="nucleotide sequence ID" value="NZ_VJWX01000138.1"/>
</dbReference>
<organism evidence="1 2">
    <name type="scientific">Amycolatopsis rhizosphaerae</name>
    <dbReference type="NCBI Taxonomy" id="2053003"/>
    <lineage>
        <taxon>Bacteria</taxon>
        <taxon>Bacillati</taxon>
        <taxon>Actinomycetota</taxon>
        <taxon>Actinomycetes</taxon>
        <taxon>Pseudonocardiales</taxon>
        <taxon>Pseudonocardiaceae</taxon>
        <taxon>Amycolatopsis</taxon>
    </lineage>
</organism>
<evidence type="ECO:0000313" key="1">
    <source>
        <dbReference type="EMBL" id="TVT50568.1"/>
    </source>
</evidence>
<name>A0A558CP75_9PSEU</name>
<dbReference type="EMBL" id="VJWX01000138">
    <property type="protein sequence ID" value="TVT50568.1"/>
    <property type="molecule type" value="Genomic_DNA"/>
</dbReference>
<keyword evidence="2" id="KW-1185">Reference proteome</keyword>
<reference evidence="1 2" key="1">
    <citation type="submission" date="2019-07" db="EMBL/GenBank/DDBJ databases">
        <authorList>
            <person name="Duangmal K."/>
            <person name="Teo W.F.A."/>
        </authorList>
    </citation>
    <scope>NUCLEOTIDE SEQUENCE [LARGE SCALE GENOMIC DNA]</scope>
    <source>
        <strain evidence="1 2">TBRC 6029</strain>
    </source>
</reference>
<comment type="caution">
    <text evidence="1">The sequence shown here is derived from an EMBL/GenBank/DDBJ whole genome shotgun (WGS) entry which is preliminary data.</text>
</comment>
<accession>A0A558CP75</accession>
<gene>
    <name evidence="1" type="ORF">FNH05_15785</name>
</gene>
<reference evidence="1 2" key="2">
    <citation type="submission" date="2019-08" db="EMBL/GenBank/DDBJ databases">
        <title>Amycolatopsis acidicola sp. nov., isolated from peat swamp forest soil.</title>
        <authorList>
            <person name="Srisuk N."/>
        </authorList>
    </citation>
    <scope>NUCLEOTIDE SEQUENCE [LARGE SCALE GENOMIC DNA]</scope>
    <source>
        <strain evidence="1 2">TBRC 6029</strain>
    </source>
</reference>
<sequence>MTNDHVDARLAPCRFCGRRPLPGQYRAPGPHGPICPDCLEAGLLLVRDRQPRRSLGGSALRFSSDPQEKACEFCGRRERRTFFGFHRPLRRMNTTEGDAVICADCLDRSGELINQAVRRRSSH</sequence>
<dbReference type="OrthoDB" id="3633099at2"/>
<dbReference type="Proteomes" id="UP000320011">
    <property type="component" value="Unassembled WGS sequence"/>
</dbReference>
<protein>
    <recommendedName>
        <fullName evidence="3">ClpX-type ZB domain-containing protein</fullName>
    </recommendedName>
</protein>
<evidence type="ECO:0008006" key="3">
    <source>
        <dbReference type="Google" id="ProtNLM"/>
    </source>
</evidence>
<dbReference type="AlphaFoldDB" id="A0A558CP75"/>